<dbReference type="InterPro" id="IPR009061">
    <property type="entry name" value="DNA-bd_dom_put_sf"/>
</dbReference>
<organism evidence="1 2">
    <name type="scientific">Escherichia coli</name>
    <dbReference type="NCBI Taxonomy" id="562"/>
    <lineage>
        <taxon>Bacteria</taxon>
        <taxon>Pseudomonadati</taxon>
        <taxon>Pseudomonadota</taxon>
        <taxon>Gammaproteobacteria</taxon>
        <taxon>Enterobacterales</taxon>
        <taxon>Enterobacteriaceae</taxon>
        <taxon>Escherichia</taxon>
    </lineage>
</organism>
<dbReference type="Pfam" id="PF07471">
    <property type="entry name" value="Phage_Nu1"/>
    <property type="match status" value="1"/>
</dbReference>
<evidence type="ECO:0000313" key="2">
    <source>
        <dbReference type="Proteomes" id="UP000523388"/>
    </source>
</evidence>
<dbReference type="Gene3D" id="1.10.10.10">
    <property type="entry name" value="Winged helix-like DNA-binding domain superfamily/Winged helix DNA-binding domain"/>
    <property type="match status" value="1"/>
</dbReference>
<dbReference type="InterPro" id="IPR036388">
    <property type="entry name" value="WH-like_DNA-bd_sf"/>
</dbReference>
<sequence>MNVNKKKLADIFGVDVRTITAWQSQGLPLVYGGGKGTESVFDTTAAIQWYAQREADIENEKLRKEVEDLRAASESDLQPGTIDYERYRLTKAQADAQELKNARDSGQVIDTGFCLFALGRLAQEISAILDSIPLSMQRQFSALTPAMLDFLKTDIAKAANRCASTAEKLPEMLDEYLREAAK</sequence>
<protein>
    <submittedName>
        <fullName evidence="1">Terminase small subunit</fullName>
    </submittedName>
</protein>
<accession>A0A0L1BMK8</accession>
<comment type="caution">
    <text evidence="1">The sequence shown here is derived from an EMBL/GenBank/DDBJ whole genome shotgun (WGS) entry which is preliminary data.</text>
</comment>
<evidence type="ECO:0000313" key="1">
    <source>
        <dbReference type="EMBL" id="EFA9848285.1"/>
    </source>
</evidence>
<dbReference type="AlphaFoldDB" id="A0A0L1BMK8"/>
<dbReference type="RefSeq" id="WP_050940352.1">
    <property type="nucleotide sequence ID" value="NZ_AP024123.1"/>
</dbReference>
<proteinExistence type="predicted"/>
<dbReference type="SUPFAM" id="SSF46955">
    <property type="entry name" value="Putative DNA-binding domain"/>
    <property type="match status" value="1"/>
</dbReference>
<dbReference type="Proteomes" id="UP000523388">
    <property type="component" value="Unassembled WGS sequence"/>
</dbReference>
<reference evidence="1 2" key="1">
    <citation type="submission" date="2018-08" db="EMBL/GenBank/DDBJ databases">
        <authorList>
            <consortium name="GenomeTrakr network: Whole genome sequencing for foodborne pathogen traceback"/>
        </authorList>
    </citation>
    <scope>NUCLEOTIDE SEQUENCE [LARGE SCALE GENOMIC DNA]</scope>
    <source>
        <strain evidence="1 2">AZ-TG102963</strain>
    </source>
</reference>
<name>A0A0L1BMK8_ECOLX</name>
<dbReference type="InterPro" id="IPR010906">
    <property type="entry name" value="Phage_lambda_Nu1_terminase-ssu"/>
</dbReference>
<gene>
    <name evidence="1" type="ORF">C1Q91_004783</name>
</gene>
<dbReference type="EMBL" id="AASCJS010000047">
    <property type="protein sequence ID" value="EFA9848285.1"/>
    <property type="molecule type" value="Genomic_DNA"/>
</dbReference>